<sequence length="285" mass="30392">MPQTRWMPLLAGWACALGAATAQAACPSEPEAARLVALYMERQVLENPPPLTLAEAECGRDRVLALLGRQMGRVVGYKAGLTNPAVQKRFNHDQPVRGTLFADMLLSDGAEVPARFGAQPRLEADLLVRVGSPELHSATTPEQAMQYIDALIPFIELPDLLVRDPATLNGATITYINVGARLGVMGEPLPASPELTAQLAGMTVRVLDGEGRELDRGRGSDVMGHPLAAAIWLARDLARSGVRLQSGDLLSLGSFSRSLVPQAGQQVRVVYEGLDGAPSVGVSFR</sequence>
<evidence type="ECO:0000256" key="3">
    <source>
        <dbReference type="SAM" id="SignalP"/>
    </source>
</evidence>
<keyword evidence="1" id="KW-0058">Aromatic hydrocarbons catabolism</keyword>
<dbReference type="KEGG" id="acx:Achr_18450"/>
<dbReference type="STRING" id="1328314.Achr_18450"/>
<name>A0A0C4WP25_9GAMM</name>
<organism evidence="5 6">
    <name type="scientific">Azotobacter chroococcum NCIMB 8003</name>
    <dbReference type="NCBI Taxonomy" id="1328314"/>
    <lineage>
        <taxon>Bacteria</taxon>
        <taxon>Pseudomonadati</taxon>
        <taxon>Pseudomonadota</taxon>
        <taxon>Gammaproteobacteria</taxon>
        <taxon>Pseudomonadales</taxon>
        <taxon>Pseudomonadaceae</taxon>
        <taxon>Azotobacter</taxon>
    </lineage>
</organism>
<dbReference type="PANTHER" id="PTHR30143:SF0">
    <property type="entry name" value="2-KETO-4-PENTENOATE HYDRATASE"/>
    <property type="match status" value="1"/>
</dbReference>
<feature type="domain" description="Fumarylacetoacetase-like C-terminal" evidence="4">
    <location>
        <begin position="92"/>
        <end position="274"/>
    </location>
</feature>
<evidence type="ECO:0000259" key="4">
    <source>
        <dbReference type="Pfam" id="PF01557"/>
    </source>
</evidence>
<dbReference type="InterPro" id="IPR050772">
    <property type="entry name" value="Hydratase-Decarb/MhpD_sf"/>
</dbReference>
<dbReference type="GO" id="GO:0005737">
    <property type="term" value="C:cytoplasm"/>
    <property type="evidence" value="ECO:0007669"/>
    <property type="project" value="TreeGrafter"/>
</dbReference>
<accession>A0A0C4WP25</accession>
<evidence type="ECO:0000313" key="5">
    <source>
        <dbReference type="EMBL" id="AJE21300.1"/>
    </source>
</evidence>
<dbReference type="PANTHER" id="PTHR30143">
    <property type="entry name" value="ACID HYDRATASE"/>
    <property type="match status" value="1"/>
</dbReference>
<dbReference type="Gene3D" id="3.90.850.10">
    <property type="entry name" value="Fumarylacetoacetase-like, C-terminal domain"/>
    <property type="match status" value="1"/>
</dbReference>
<protein>
    <submittedName>
        <fullName evidence="5">Hydratase/decarboxylase</fullName>
    </submittedName>
</protein>
<dbReference type="InterPro" id="IPR011234">
    <property type="entry name" value="Fumarylacetoacetase-like_C"/>
</dbReference>
<dbReference type="HOGENOM" id="CLU_060136_2_0_6"/>
<feature type="chain" id="PRO_5002185117" evidence="3">
    <location>
        <begin position="25"/>
        <end position="285"/>
    </location>
</feature>
<dbReference type="RefSeq" id="WP_039803767.1">
    <property type="nucleotide sequence ID" value="NZ_CP010415.1"/>
</dbReference>
<reference evidence="5 6" key="1">
    <citation type="journal article" date="2015" name="PLoS ONE">
        <title>Azotobacter Genomes: The Genome of Azotobacter chroococcum NCIMB 8003 (ATCC 4412).</title>
        <authorList>
            <person name="Robson R.L."/>
            <person name="Jones R."/>
            <person name="Robson R.M."/>
            <person name="Schwartz A."/>
            <person name="Richardson T.H."/>
        </authorList>
    </citation>
    <scope>NUCLEOTIDE SEQUENCE [LARGE SCALE GENOMIC DNA]</scope>
    <source>
        <strain evidence="5 6">NCIMB 8003</strain>
    </source>
</reference>
<dbReference type="Proteomes" id="UP000068210">
    <property type="component" value="Chromosome"/>
</dbReference>
<feature type="signal peptide" evidence="3">
    <location>
        <begin position="1"/>
        <end position="24"/>
    </location>
</feature>
<gene>
    <name evidence="5" type="ORF">Achr_18450</name>
</gene>
<dbReference type="AlphaFoldDB" id="A0A0C4WP25"/>
<dbReference type="EMBL" id="CP010415">
    <property type="protein sequence ID" value="AJE21300.1"/>
    <property type="molecule type" value="Genomic_DNA"/>
</dbReference>
<dbReference type="SUPFAM" id="SSF56529">
    <property type="entry name" value="FAH"/>
    <property type="match status" value="1"/>
</dbReference>
<keyword evidence="6" id="KW-1185">Reference proteome</keyword>
<evidence type="ECO:0000256" key="2">
    <source>
        <dbReference type="ARBA" id="ARBA00023239"/>
    </source>
</evidence>
<evidence type="ECO:0000256" key="1">
    <source>
        <dbReference type="ARBA" id="ARBA00022797"/>
    </source>
</evidence>
<evidence type="ECO:0000313" key="6">
    <source>
        <dbReference type="Proteomes" id="UP000068210"/>
    </source>
</evidence>
<dbReference type="Pfam" id="PF01557">
    <property type="entry name" value="FAA_hydrolase"/>
    <property type="match status" value="1"/>
</dbReference>
<keyword evidence="2" id="KW-0456">Lyase</keyword>
<keyword evidence="3" id="KW-0732">Signal</keyword>
<proteinExistence type="predicted"/>
<dbReference type="InterPro" id="IPR036663">
    <property type="entry name" value="Fumarylacetoacetase_C_sf"/>
</dbReference>
<dbReference type="GO" id="GO:0008684">
    <property type="term" value="F:2-oxopent-4-enoate hydratase activity"/>
    <property type="evidence" value="ECO:0007669"/>
    <property type="project" value="TreeGrafter"/>
</dbReference>